<name>A0ABQ8IWM0_DERPT</name>
<protein>
    <submittedName>
        <fullName evidence="1">Uncharacterized protein</fullName>
    </submittedName>
</protein>
<evidence type="ECO:0000313" key="1">
    <source>
        <dbReference type="EMBL" id="KAH9414688.1"/>
    </source>
</evidence>
<accession>A0ABQ8IWM0</accession>
<reference evidence="1 2" key="1">
    <citation type="journal article" date="2018" name="J. Allergy Clin. Immunol.">
        <title>High-quality assembly of Dermatophagoides pteronyssinus genome and transcriptome reveals a wide range of novel allergens.</title>
        <authorList>
            <person name="Liu X.Y."/>
            <person name="Yang K.Y."/>
            <person name="Wang M.Q."/>
            <person name="Kwok J.S."/>
            <person name="Zeng X."/>
            <person name="Yang Z."/>
            <person name="Xiao X.J."/>
            <person name="Lau C.P."/>
            <person name="Li Y."/>
            <person name="Huang Z.M."/>
            <person name="Ba J.G."/>
            <person name="Yim A.K."/>
            <person name="Ouyang C.Y."/>
            <person name="Ngai S.M."/>
            <person name="Chan T.F."/>
            <person name="Leung E.L."/>
            <person name="Liu L."/>
            <person name="Liu Z.G."/>
            <person name="Tsui S.K."/>
        </authorList>
    </citation>
    <scope>NUCLEOTIDE SEQUENCE [LARGE SCALE GENOMIC DNA]</scope>
    <source>
        <strain evidence="1">Derp</strain>
    </source>
</reference>
<evidence type="ECO:0000313" key="2">
    <source>
        <dbReference type="Proteomes" id="UP000887458"/>
    </source>
</evidence>
<gene>
    <name evidence="1" type="ORF">DERP_014195</name>
</gene>
<comment type="caution">
    <text evidence="1">The sequence shown here is derived from an EMBL/GenBank/DDBJ whole genome shotgun (WGS) entry which is preliminary data.</text>
</comment>
<proteinExistence type="predicted"/>
<organism evidence="1 2">
    <name type="scientific">Dermatophagoides pteronyssinus</name>
    <name type="common">European house dust mite</name>
    <dbReference type="NCBI Taxonomy" id="6956"/>
    <lineage>
        <taxon>Eukaryota</taxon>
        <taxon>Metazoa</taxon>
        <taxon>Ecdysozoa</taxon>
        <taxon>Arthropoda</taxon>
        <taxon>Chelicerata</taxon>
        <taxon>Arachnida</taxon>
        <taxon>Acari</taxon>
        <taxon>Acariformes</taxon>
        <taxon>Sarcoptiformes</taxon>
        <taxon>Astigmata</taxon>
        <taxon>Psoroptidia</taxon>
        <taxon>Analgoidea</taxon>
        <taxon>Pyroglyphidae</taxon>
        <taxon>Dermatophagoidinae</taxon>
        <taxon>Dermatophagoides</taxon>
    </lineage>
</organism>
<dbReference type="Proteomes" id="UP000887458">
    <property type="component" value="Unassembled WGS sequence"/>
</dbReference>
<keyword evidence="2" id="KW-1185">Reference proteome</keyword>
<dbReference type="EMBL" id="NJHN03000106">
    <property type="protein sequence ID" value="KAH9414688.1"/>
    <property type="molecule type" value="Genomic_DNA"/>
</dbReference>
<reference evidence="1 2" key="2">
    <citation type="journal article" date="2022" name="Mol. Biol. Evol.">
        <title>Comparative Genomics Reveals Insights into the Divergent Evolution of Astigmatic Mites and Household Pest Adaptations.</title>
        <authorList>
            <person name="Xiong Q."/>
            <person name="Wan A.T."/>
            <person name="Liu X."/>
            <person name="Fung C.S."/>
            <person name="Xiao X."/>
            <person name="Malainual N."/>
            <person name="Hou J."/>
            <person name="Wang L."/>
            <person name="Wang M."/>
            <person name="Yang K.Y."/>
            <person name="Cui Y."/>
            <person name="Leung E.L."/>
            <person name="Nong W."/>
            <person name="Shin S.K."/>
            <person name="Au S.W."/>
            <person name="Jeong K.Y."/>
            <person name="Chew F.T."/>
            <person name="Hui J.H."/>
            <person name="Leung T.F."/>
            <person name="Tungtrongchitr A."/>
            <person name="Zhong N."/>
            <person name="Liu Z."/>
            <person name="Tsui S.K."/>
        </authorList>
    </citation>
    <scope>NUCLEOTIDE SEQUENCE [LARGE SCALE GENOMIC DNA]</scope>
    <source>
        <strain evidence="1">Derp</strain>
    </source>
</reference>
<sequence>MDNENLSVICREITMRIHNKILSRSLSCKDEDRVRILAAQMVEIEEKQYCSGLGQEREEKFMLQTLRTVKYGHYHCVQVSLSSLFPCYECPSSFPSSCMNLCVSFFLNPNYFICVHDFLSQIQYHVDQMGDSLTQTQKQELMNYIQFLANNCRDPRRRG</sequence>